<feature type="signal peptide" evidence="1">
    <location>
        <begin position="1"/>
        <end position="21"/>
    </location>
</feature>
<dbReference type="AlphaFoldDB" id="A0A0F3MQU2"/>
<dbReference type="RefSeq" id="WP_011270483.1">
    <property type="nucleotide sequence ID" value="NZ_LANQ01000001.1"/>
</dbReference>
<dbReference type="EMBL" id="LANQ01000001">
    <property type="protein sequence ID" value="KJV58133.1"/>
    <property type="molecule type" value="Genomic_DNA"/>
</dbReference>
<dbReference type="Pfam" id="PF20393">
    <property type="entry name" value="Pro_CA_2"/>
    <property type="match status" value="1"/>
</dbReference>
<reference evidence="2 3" key="1">
    <citation type="submission" date="2015-01" db="EMBL/GenBank/DDBJ databases">
        <title>Genome Sequencing of Rickettsiales.</title>
        <authorList>
            <person name="Daugherty S.C."/>
            <person name="Su Q."/>
            <person name="Abolude K."/>
            <person name="Beier-Sexton M."/>
            <person name="Carlyon J.A."/>
            <person name="Carter R."/>
            <person name="Day N.P."/>
            <person name="Dumler S.J."/>
            <person name="Dyachenko V."/>
            <person name="Godinez A."/>
            <person name="Kurtti T.J."/>
            <person name="Lichay M."/>
            <person name="Mullins K.E."/>
            <person name="Ott S."/>
            <person name="Pappas-Brown V."/>
            <person name="Paris D.H."/>
            <person name="Patel P."/>
            <person name="Richards A.L."/>
            <person name="Sadzewicz L."/>
            <person name="Sears K."/>
            <person name="Seidman D."/>
            <person name="Sengamalay N."/>
            <person name="Stenos J."/>
            <person name="Tallon L.J."/>
            <person name="Vincent G."/>
            <person name="Fraser C.M."/>
            <person name="Munderloh U."/>
            <person name="Dunning-Hotopp J.C."/>
        </authorList>
    </citation>
    <scope>NUCLEOTIDE SEQUENCE [LARGE SCALE GENOMIC DNA]</scope>
    <source>
        <strain evidence="2 3">Pedreira</strain>
    </source>
</reference>
<dbReference type="InterPro" id="IPR036874">
    <property type="entry name" value="Carbonic_anhydrase_sf"/>
</dbReference>
<dbReference type="GO" id="GO:0004089">
    <property type="term" value="F:carbonate dehydratase activity"/>
    <property type="evidence" value="ECO:0007669"/>
    <property type="project" value="InterPro"/>
</dbReference>
<dbReference type="SUPFAM" id="SSF53056">
    <property type="entry name" value="beta-carbonic anhydrase, cab"/>
    <property type="match status" value="1"/>
</dbReference>
<organism evidence="2 3">
    <name type="scientific">Rickettsia felis str. Pedreira</name>
    <dbReference type="NCBI Taxonomy" id="1359196"/>
    <lineage>
        <taxon>Bacteria</taxon>
        <taxon>Pseudomonadati</taxon>
        <taxon>Pseudomonadota</taxon>
        <taxon>Alphaproteobacteria</taxon>
        <taxon>Rickettsiales</taxon>
        <taxon>Rickettsiaceae</taxon>
        <taxon>Rickettsieae</taxon>
        <taxon>Rickettsia</taxon>
        <taxon>spotted fever group</taxon>
    </lineage>
</organism>
<evidence type="ECO:0000256" key="1">
    <source>
        <dbReference type="SAM" id="SignalP"/>
    </source>
</evidence>
<sequence>MIYVKYIILGFIMGSSLNLYAANNDIIANKEVIKVEVSNEHLKTLNEASTLLISCVDFRLIDETDKLMKQLGLDDDFDKVSLPGASLALVNDKYTYWGKTIEDTIGILQQLHNIKQIVFLDHRDCGAYKMLVGQEHLDTREKETAAHAEILNKARNLIKEKFPQLKVYTFLMGVDGVVEQIYEDVTLSSVIP</sequence>
<dbReference type="GO" id="GO:0008270">
    <property type="term" value="F:zinc ion binding"/>
    <property type="evidence" value="ECO:0007669"/>
    <property type="project" value="InterPro"/>
</dbReference>
<gene>
    <name evidence="2" type="ORF">RFEPED_0506</name>
</gene>
<dbReference type="Proteomes" id="UP000033475">
    <property type="component" value="Unassembled WGS sequence"/>
</dbReference>
<keyword evidence="1" id="KW-0732">Signal</keyword>
<protein>
    <recommendedName>
        <fullName evidence="4">Carbonic anhydrase</fullName>
    </recommendedName>
</protein>
<proteinExistence type="predicted"/>
<evidence type="ECO:0000313" key="3">
    <source>
        <dbReference type="Proteomes" id="UP000033475"/>
    </source>
</evidence>
<dbReference type="Gene3D" id="3.40.1050.10">
    <property type="entry name" value="Carbonic anhydrase"/>
    <property type="match status" value="1"/>
</dbReference>
<dbReference type="PATRIC" id="fig|1359196.3.peg.489"/>
<name>A0A0F3MQU2_RICFI</name>
<evidence type="ECO:0000313" key="2">
    <source>
        <dbReference type="EMBL" id="KJV58133.1"/>
    </source>
</evidence>
<accession>A0A0F3MQU2</accession>
<comment type="caution">
    <text evidence="2">The sequence shown here is derived from an EMBL/GenBank/DDBJ whole genome shotgun (WGS) entry which is preliminary data.</text>
</comment>
<evidence type="ECO:0008006" key="4">
    <source>
        <dbReference type="Google" id="ProtNLM"/>
    </source>
</evidence>
<dbReference type="InterPro" id="IPR046871">
    <property type="entry name" value="Pro_CA_2"/>
</dbReference>
<feature type="chain" id="PRO_5002464947" description="Carbonic anhydrase" evidence="1">
    <location>
        <begin position="22"/>
        <end position="192"/>
    </location>
</feature>